<dbReference type="AlphaFoldDB" id="A0A314YJI2"/>
<dbReference type="EMBL" id="PJQY01001094">
    <property type="protein sequence ID" value="PQQ05371.1"/>
    <property type="molecule type" value="Genomic_DNA"/>
</dbReference>
<organism evidence="1 2">
    <name type="scientific">Prunus yedoensis var. nudiflora</name>
    <dbReference type="NCBI Taxonomy" id="2094558"/>
    <lineage>
        <taxon>Eukaryota</taxon>
        <taxon>Viridiplantae</taxon>
        <taxon>Streptophyta</taxon>
        <taxon>Embryophyta</taxon>
        <taxon>Tracheophyta</taxon>
        <taxon>Spermatophyta</taxon>
        <taxon>Magnoliopsida</taxon>
        <taxon>eudicotyledons</taxon>
        <taxon>Gunneridae</taxon>
        <taxon>Pentapetalae</taxon>
        <taxon>rosids</taxon>
        <taxon>fabids</taxon>
        <taxon>Rosales</taxon>
        <taxon>Rosaceae</taxon>
        <taxon>Amygdaloideae</taxon>
        <taxon>Amygdaleae</taxon>
        <taxon>Prunus</taxon>
    </lineage>
</organism>
<dbReference type="Proteomes" id="UP000250321">
    <property type="component" value="Unassembled WGS sequence"/>
</dbReference>
<evidence type="ECO:0000313" key="2">
    <source>
        <dbReference type="Proteomes" id="UP000250321"/>
    </source>
</evidence>
<reference evidence="1 2" key="1">
    <citation type="submission" date="2018-02" db="EMBL/GenBank/DDBJ databases">
        <title>Draft genome of wild Prunus yedoensis var. nudiflora.</title>
        <authorList>
            <person name="Baek S."/>
            <person name="Kim J.-H."/>
            <person name="Choi K."/>
            <person name="Kim G.-B."/>
            <person name="Cho A."/>
            <person name="Jang H."/>
            <person name="Shin C.-H."/>
            <person name="Yu H.-J."/>
            <person name="Mun J.-H."/>
        </authorList>
    </citation>
    <scope>NUCLEOTIDE SEQUENCE [LARGE SCALE GENOMIC DNA]</scope>
    <source>
        <strain evidence="2">cv. Jeju island</strain>
        <tissue evidence="1">Leaf</tissue>
    </source>
</reference>
<comment type="caution">
    <text evidence="1">The sequence shown here is derived from an EMBL/GenBank/DDBJ whole genome shotgun (WGS) entry which is preliminary data.</text>
</comment>
<gene>
    <name evidence="1" type="ORF">Pyn_00877</name>
</gene>
<protein>
    <submittedName>
        <fullName evidence="1">Uncharacterized protein</fullName>
    </submittedName>
</protein>
<evidence type="ECO:0000313" key="1">
    <source>
        <dbReference type="EMBL" id="PQQ05371.1"/>
    </source>
</evidence>
<proteinExistence type="predicted"/>
<accession>A0A314YJI2</accession>
<keyword evidence="2" id="KW-1185">Reference proteome</keyword>
<name>A0A314YJI2_PRUYE</name>
<sequence length="108" mass="11854">MLFLVLAAKHQTLLDPFRCRRNEGSYGASASKEGFTPVFWESPLPGLPFSRAAGRAPNFVGDYVFDTSRGRCWKLCLTFPAAGTFERSGFLTSASRISLLRELACPGC</sequence>